<protein>
    <recommendedName>
        <fullName evidence="1">Na+-translocating membrane potential-generating system MpsC domain-containing protein</fullName>
    </recommendedName>
</protein>
<proteinExistence type="predicted"/>
<evidence type="ECO:0000313" key="3">
    <source>
        <dbReference type="Proteomes" id="UP001500339"/>
    </source>
</evidence>
<reference evidence="3" key="1">
    <citation type="journal article" date="2019" name="Int. J. Syst. Evol. Microbiol.">
        <title>The Global Catalogue of Microorganisms (GCM) 10K type strain sequencing project: providing services to taxonomists for standard genome sequencing and annotation.</title>
        <authorList>
            <consortium name="The Broad Institute Genomics Platform"/>
            <consortium name="The Broad Institute Genome Sequencing Center for Infectious Disease"/>
            <person name="Wu L."/>
            <person name="Ma J."/>
        </authorList>
    </citation>
    <scope>NUCLEOTIDE SEQUENCE [LARGE SCALE GENOMIC DNA]</scope>
    <source>
        <strain evidence="3">JCM 1405</strain>
    </source>
</reference>
<dbReference type="InterPro" id="IPR018745">
    <property type="entry name" value="MpsC"/>
</dbReference>
<dbReference type="EMBL" id="BAAACF010000003">
    <property type="protein sequence ID" value="GAA0726802.1"/>
    <property type="molecule type" value="Genomic_DNA"/>
</dbReference>
<comment type="caution">
    <text evidence="2">The sequence shown here is derived from an EMBL/GenBank/DDBJ whole genome shotgun (WGS) entry which is preliminary data.</text>
</comment>
<evidence type="ECO:0000259" key="1">
    <source>
        <dbReference type="Pfam" id="PF10057"/>
    </source>
</evidence>
<dbReference type="Proteomes" id="UP001500339">
    <property type="component" value="Unassembled WGS sequence"/>
</dbReference>
<name>A0ABP3UAL5_9CLOT</name>
<accession>A0ABP3UAL5</accession>
<keyword evidence="3" id="KW-1185">Reference proteome</keyword>
<evidence type="ECO:0000313" key="2">
    <source>
        <dbReference type="EMBL" id="GAA0726802.1"/>
    </source>
</evidence>
<dbReference type="Pfam" id="PF10057">
    <property type="entry name" value="MpsC"/>
    <property type="match status" value="1"/>
</dbReference>
<feature type="domain" description="Na+-translocating membrane potential-generating system MpsC" evidence="1">
    <location>
        <begin position="17"/>
        <end position="91"/>
    </location>
</feature>
<sequence>MSNVNKEINYLLESCCSGIIKKISGKGPERTRVDIKGNYVTIEIRGILSEIEKAVLNHENNYKRVEYFRQGLVPILTEEILKQVCIILCKELIIISDEENILDNSKVIVLKII</sequence>
<organism evidence="2 3">
    <name type="scientific">Clostridium malenominatum</name>
    <dbReference type="NCBI Taxonomy" id="1539"/>
    <lineage>
        <taxon>Bacteria</taxon>
        <taxon>Bacillati</taxon>
        <taxon>Bacillota</taxon>
        <taxon>Clostridia</taxon>
        <taxon>Eubacteriales</taxon>
        <taxon>Clostridiaceae</taxon>
        <taxon>Clostridium</taxon>
    </lineage>
</organism>
<dbReference type="RefSeq" id="WP_343769941.1">
    <property type="nucleotide sequence ID" value="NZ_BAAACF010000003.1"/>
</dbReference>
<gene>
    <name evidence="2" type="ORF">GCM10008905_23660</name>
</gene>